<proteinExistence type="predicted"/>
<evidence type="ECO:0000313" key="2">
    <source>
        <dbReference type="EMBL" id="OGC27573.1"/>
    </source>
</evidence>
<reference evidence="2 3" key="1">
    <citation type="journal article" date="2016" name="Nat. Commun.">
        <title>Thousands of microbial genomes shed light on interconnected biogeochemical processes in an aquifer system.</title>
        <authorList>
            <person name="Anantharaman K."/>
            <person name="Brown C.T."/>
            <person name="Hug L.A."/>
            <person name="Sharon I."/>
            <person name="Castelle C.J."/>
            <person name="Probst A.J."/>
            <person name="Thomas B.C."/>
            <person name="Singh A."/>
            <person name="Wilkins M.J."/>
            <person name="Karaoz U."/>
            <person name="Brodie E.L."/>
            <person name="Williams K.H."/>
            <person name="Hubbard S.S."/>
            <person name="Banfield J.F."/>
        </authorList>
    </citation>
    <scope>NUCLEOTIDE SEQUENCE [LARGE SCALE GENOMIC DNA]</scope>
</reference>
<dbReference type="Proteomes" id="UP000178602">
    <property type="component" value="Unassembled WGS sequence"/>
</dbReference>
<dbReference type="AlphaFoldDB" id="A0A1F4T674"/>
<feature type="region of interest" description="Disordered" evidence="1">
    <location>
        <begin position="1"/>
        <end position="24"/>
    </location>
</feature>
<evidence type="ECO:0000313" key="3">
    <source>
        <dbReference type="Proteomes" id="UP000178602"/>
    </source>
</evidence>
<dbReference type="EMBL" id="MEUG01000001">
    <property type="protein sequence ID" value="OGC27573.1"/>
    <property type="molecule type" value="Genomic_DNA"/>
</dbReference>
<protein>
    <submittedName>
        <fullName evidence="2">Uncharacterized protein</fullName>
    </submittedName>
</protein>
<comment type="caution">
    <text evidence="2">The sequence shown here is derived from an EMBL/GenBank/DDBJ whole genome shotgun (WGS) entry which is preliminary data.</text>
</comment>
<sequence length="64" mass="6646">MAVDKVGSSYNAAAQAPKDSGNKQITRKDIQDLFIKNIVAQAKSCVGSSSTKMNICVTGKGAKA</sequence>
<name>A0A1F4T674_UNCSA</name>
<organism evidence="2 3">
    <name type="scientific">candidate division WOR-1 bacterium RIFOXYC12_FULL_54_18</name>
    <dbReference type="NCBI Taxonomy" id="1802584"/>
    <lineage>
        <taxon>Bacteria</taxon>
        <taxon>Bacillati</taxon>
        <taxon>Saganbacteria</taxon>
    </lineage>
</organism>
<accession>A0A1F4T674</accession>
<gene>
    <name evidence="2" type="ORF">A3K49_00930</name>
</gene>
<evidence type="ECO:0000256" key="1">
    <source>
        <dbReference type="SAM" id="MobiDB-lite"/>
    </source>
</evidence>